<dbReference type="GO" id="GO:0005789">
    <property type="term" value="C:endoplasmic reticulum membrane"/>
    <property type="evidence" value="ECO:0007669"/>
    <property type="project" value="UniProtKB-SubCell"/>
</dbReference>
<feature type="domain" description="VOC" evidence="24">
    <location>
        <begin position="192"/>
        <end position="361"/>
    </location>
</feature>
<reference evidence="26" key="1">
    <citation type="submission" date="2018-06" db="EMBL/GenBank/DDBJ databases">
        <authorList>
            <person name="Guldener U."/>
        </authorList>
    </citation>
    <scope>NUCLEOTIDE SEQUENCE [LARGE SCALE GENOMIC DNA]</scope>
    <source>
        <strain evidence="26">UTAD17</strain>
    </source>
</reference>
<dbReference type="CDD" id="cd08342">
    <property type="entry name" value="HPPD_N_like"/>
    <property type="match status" value="1"/>
</dbReference>
<evidence type="ECO:0000256" key="12">
    <source>
        <dbReference type="ARBA" id="ARBA00022737"/>
    </source>
</evidence>
<evidence type="ECO:0000256" key="2">
    <source>
        <dbReference type="ARBA" id="ARBA00004395"/>
    </source>
</evidence>
<dbReference type="InterPro" id="IPR041736">
    <property type="entry name" value="4OHPhenylPyrv_dOase_N"/>
</dbReference>
<keyword evidence="18" id="KW-0333">Golgi apparatus</keyword>
<accession>A0A376BBZ5</accession>
<comment type="function">
    <text evidence="22">Catalyzes the conversion of 4-hydroxyphenylpyruvic acid to homogentisic acid, one of the steps in tyrosine catabolism.</text>
</comment>
<comment type="similarity">
    <text evidence="6">Belongs to the 4HPPD family.</text>
</comment>
<dbReference type="PROSITE" id="PS51819">
    <property type="entry name" value="VOC"/>
    <property type="match status" value="2"/>
</dbReference>
<evidence type="ECO:0000256" key="18">
    <source>
        <dbReference type="ARBA" id="ARBA00023034"/>
    </source>
</evidence>
<dbReference type="EMBL" id="UFAJ01001149">
    <property type="protein sequence ID" value="SSD62111.1"/>
    <property type="molecule type" value="Genomic_DNA"/>
</dbReference>
<keyword evidence="14" id="KW-0828">Tyrosine catabolism</keyword>
<dbReference type="InterPro" id="IPR004360">
    <property type="entry name" value="Glyas_Fos-R_dOase_dom"/>
</dbReference>
<keyword evidence="11" id="KW-0479">Metal-binding</keyword>
<dbReference type="InterPro" id="IPR029068">
    <property type="entry name" value="Glyas_Bleomycin-R_OHBP_Dase"/>
</dbReference>
<organism evidence="25 26">
    <name type="scientific">Saccharomycodes ludwigii</name>
    <dbReference type="NCBI Taxonomy" id="36035"/>
    <lineage>
        <taxon>Eukaryota</taxon>
        <taxon>Fungi</taxon>
        <taxon>Dikarya</taxon>
        <taxon>Ascomycota</taxon>
        <taxon>Saccharomycotina</taxon>
        <taxon>Saccharomycetes</taxon>
        <taxon>Saccharomycodales</taxon>
        <taxon>Saccharomycodaceae</taxon>
        <taxon>Saccharomycodes</taxon>
    </lineage>
</organism>
<keyword evidence="17" id="KW-0408">Iron</keyword>
<dbReference type="CDD" id="cd07250">
    <property type="entry name" value="HPPD_C_like"/>
    <property type="match status" value="1"/>
</dbReference>
<evidence type="ECO:0000256" key="15">
    <source>
        <dbReference type="ARBA" id="ARBA00022964"/>
    </source>
</evidence>
<keyword evidence="26" id="KW-1185">Reference proteome</keyword>
<evidence type="ECO:0000256" key="7">
    <source>
        <dbReference type="ARBA" id="ARBA00011738"/>
    </source>
</evidence>
<comment type="pathway">
    <text evidence="5">Amino-acid degradation; L-phenylalanine degradation; acetoacetate and fumarate from L-phenylalanine: step 3/6.</text>
</comment>
<evidence type="ECO:0000256" key="11">
    <source>
        <dbReference type="ARBA" id="ARBA00022723"/>
    </source>
</evidence>
<dbReference type="InterPro" id="IPR005956">
    <property type="entry name" value="4OHPhenylPyrv_dOase"/>
</dbReference>
<dbReference type="GO" id="GO:0003868">
    <property type="term" value="F:4-hydroxyphenylpyruvate dioxygenase activity"/>
    <property type="evidence" value="ECO:0007669"/>
    <property type="project" value="UniProtKB-EC"/>
</dbReference>
<keyword evidence="16" id="KW-0560">Oxidoreductase</keyword>
<evidence type="ECO:0000256" key="8">
    <source>
        <dbReference type="ARBA" id="ARBA00013222"/>
    </source>
</evidence>
<evidence type="ECO:0000256" key="5">
    <source>
        <dbReference type="ARBA" id="ARBA00005162"/>
    </source>
</evidence>
<dbReference type="EC" id="1.13.11.27" evidence="8"/>
<evidence type="ECO:0000256" key="14">
    <source>
        <dbReference type="ARBA" id="ARBA00022878"/>
    </source>
</evidence>
<comment type="catalytic activity">
    <reaction evidence="23">
        <text>3-(4-hydroxyphenyl)pyruvate + O2 = homogentisate + CO2</text>
        <dbReference type="Rhea" id="RHEA:16189"/>
        <dbReference type="ChEBI" id="CHEBI:15379"/>
        <dbReference type="ChEBI" id="CHEBI:16169"/>
        <dbReference type="ChEBI" id="CHEBI:16526"/>
        <dbReference type="ChEBI" id="CHEBI:36242"/>
        <dbReference type="EC" id="1.13.11.27"/>
    </reaction>
    <physiologicalReaction direction="left-to-right" evidence="23">
        <dbReference type="Rhea" id="RHEA:16190"/>
    </physiologicalReaction>
</comment>
<evidence type="ECO:0000256" key="9">
    <source>
        <dbReference type="ARBA" id="ARBA00018452"/>
    </source>
</evidence>
<evidence type="ECO:0000256" key="20">
    <source>
        <dbReference type="ARBA" id="ARBA00023232"/>
    </source>
</evidence>
<evidence type="ECO:0000259" key="24">
    <source>
        <dbReference type="PROSITE" id="PS51819"/>
    </source>
</evidence>
<evidence type="ECO:0000256" key="6">
    <source>
        <dbReference type="ARBA" id="ARBA00005877"/>
    </source>
</evidence>
<evidence type="ECO:0000256" key="10">
    <source>
        <dbReference type="ARBA" id="ARBA00022490"/>
    </source>
</evidence>
<gene>
    <name evidence="25" type="ORF">SCODWIG_03873</name>
</gene>
<evidence type="ECO:0000256" key="3">
    <source>
        <dbReference type="ARBA" id="ARBA00004406"/>
    </source>
</evidence>
<dbReference type="GO" id="GO:0046872">
    <property type="term" value="F:metal ion binding"/>
    <property type="evidence" value="ECO:0007669"/>
    <property type="project" value="UniProtKB-KW"/>
</dbReference>
<evidence type="ECO:0000313" key="26">
    <source>
        <dbReference type="Proteomes" id="UP000262825"/>
    </source>
</evidence>
<dbReference type="Proteomes" id="UP000262825">
    <property type="component" value="Unassembled WGS sequence"/>
</dbReference>
<comment type="subcellular location">
    <subcellularLocation>
        <location evidence="4">Cytoplasm</location>
    </subcellularLocation>
    <subcellularLocation>
        <location evidence="3">Endoplasmic reticulum membrane</location>
        <topology evidence="3">Peripheral membrane protein</topology>
    </subcellularLocation>
    <subcellularLocation>
        <location evidence="2">Golgi apparatus membrane</location>
        <topology evidence="2">Peripheral membrane protein</topology>
    </subcellularLocation>
</comment>
<dbReference type="InterPro" id="IPR037523">
    <property type="entry name" value="VOC_core"/>
</dbReference>
<evidence type="ECO:0000256" key="16">
    <source>
        <dbReference type="ARBA" id="ARBA00023002"/>
    </source>
</evidence>
<dbReference type="GO" id="GO:0042802">
    <property type="term" value="F:identical protein binding"/>
    <property type="evidence" value="ECO:0007669"/>
    <property type="project" value="UniProtKB-ARBA"/>
</dbReference>
<comment type="cofactor">
    <cofactor evidence="1">
        <name>Fe cation</name>
        <dbReference type="ChEBI" id="CHEBI:24875"/>
    </cofactor>
</comment>
<dbReference type="Gene3D" id="3.10.180.10">
    <property type="entry name" value="2,3-Dihydroxybiphenyl 1,2-Dioxygenase, domain 1"/>
    <property type="match status" value="2"/>
</dbReference>
<keyword evidence="19" id="KW-0472">Membrane</keyword>
<sequence>MQANNFDNIPLTFSKSKKHLIESQIEVQCIKTDKIGIDYTSTDDHDLKITDKEEDKDNYSFDTTYLDTSSSIESSNEFFDILQHGVHEPLETTDSIQDKKDLCLAVGDTYSSPPKISKHLNTPVLVTKLESFSDISNTADSKIVPLNEKFQKLFNITLRNLNRETPKSDFLATCVQDFFNVWGVVDFPVYKKYSHITWYVFNSKQAAMFFILTMGFKPIAYQGLETGNKYVCSHVIKNGDVILEFQSPIKLNSPLNKSSPKGKNKKNEGIDDLEFCRAQEIISFLQKHGDGVKDISFEVNNVEEAYKKALKNGAKSVSPPEKIYYNQANNDYITKATIELNANVKNKNLQGDELHHTLIDKSTCKLLSQHINDDFFLPGYYYSTDIIKKIYSIEWLDFINSNFPPVPLKNIDHCVYNKDWKQLDKTVELYKKVFKFKEYKDFEENGALTGFVDSRSTVLSNDNSEIQFNINEPVKSLRKSQVQEFLEFNNGSGIQHLAFRTTDILSTISAMRKRGVQFIDVPESYYKAIWEKLHNHNIILYEDFKQLKKEGILIDFDTTAGNYLLQLFTKPLNDRPTICIEIIQKNNYQGFGESNFKSSFESMELLEIGRAHV</sequence>
<evidence type="ECO:0000256" key="1">
    <source>
        <dbReference type="ARBA" id="ARBA00001962"/>
    </source>
</evidence>
<name>A0A376BBZ5_9ASCO</name>
<dbReference type="GO" id="GO:0006559">
    <property type="term" value="P:L-phenylalanine catabolic process"/>
    <property type="evidence" value="ECO:0007669"/>
    <property type="project" value="UniProtKB-UniPathway"/>
</dbReference>
<dbReference type="PANTHER" id="PTHR11959">
    <property type="entry name" value="4-HYDROXYPHENYLPYRUVATE DIOXYGENASE"/>
    <property type="match status" value="1"/>
</dbReference>
<protein>
    <recommendedName>
        <fullName evidence="9">4-hydroxyphenylpyruvate dioxygenase</fullName>
        <ecNumber evidence="8">1.13.11.27</ecNumber>
    </recommendedName>
    <alternativeName>
        <fullName evidence="21">4-hydroxyphenylpyruvic acid oxidase</fullName>
    </alternativeName>
</protein>
<dbReference type="PANTHER" id="PTHR11959:SF1">
    <property type="entry name" value="4-HYDROXYPHENYLPYRUVATE DIOXYGENASE"/>
    <property type="match status" value="1"/>
</dbReference>
<dbReference type="GO" id="GO:0006572">
    <property type="term" value="P:L-tyrosine catabolic process"/>
    <property type="evidence" value="ECO:0007669"/>
    <property type="project" value="UniProtKB-KW"/>
</dbReference>
<dbReference type="InterPro" id="IPR041735">
    <property type="entry name" value="4OHPhenylPyrv_dOase_C"/>
</dbReference>
<dbReference type="UniPathway" id="UPA00139">
    <property type="reaction ID" value="UER00362"/>
</dbReference>
<keyword evidence="20" id="KW-0585">Phenylalanine catabolism</keyword>
<dbReference type="SUPFAM" id="SSF54593">
    <property type="entry name" value="Glyoxalase/Bleomycin resistance protein/Dihydroxybiphenyl dioxygenase"/>
    <property type="match status" value="1"/>
</dbReference>
<dbReference type="NCBIfam" id="TIGR01263">
    <property type="entry name" value="4HPPD"/>
    <property type="match status" value="1"/>
</dbReference>
<dbReference type="GO" id="GO:0000139">
    <property type="term" value="C:Golgi membrane"/>
    <property type="evidence" value="ECO:0007669"/>
    <property type="project" value="UniProtKB-SubCell"/>
</dbReference>
<evidence type="ECO:0000256" key="22">
    <source>
        <dbReference type="ARBA" id="ARBA00033727"/>
    </source>
</evidence>
<dbReference type="VEuPathDB" id="FungiDB:SCODWIG_03873"/>
<feature type="domain" description="VOC" evidence="24">
    <location>
        <begin position="410"/>
        <end position="570"/>
    </location>
</feature>
<evidence type="ECO:0000256" key="19">
    <source>
        <dbReference type="ARBA" id="ARBA00023136"/>
    </source>
</evidence>
<evidence type="ECO:0000256" key="13">
    <source>
        <dbReference type="ARBA" id="ARBA00022824"/>
    </source>
</evidence>
<evidence type="ECO:0000256" key="4">
    <source>
        <dbReference type="ARBA" id="ARBA00004496"/>
    </source>
</evidence>
<keyword evidence="13" id="KW-0256">Endoplasmic reticulum</keyword>
<evidence type="ECO:0000313" key="25">
    <source>
        <dbReference type="EMBL" id="SSD62111.1"/>
    </source>
</evidence>
<evidence type="ECO:0000256" key="17">
    <source>
        <dbReference type="ARBA" id="ARBA00023004"/>
    </source>
</evidence>
<proteinExistence type="inferred from homology"/>
<dbReference type="Pfam" id="PF00903">
    <property type="entry name" value="Glyoxalase"/>
    <property type="match status" value="1"/>
</dbReference>
<keyword evidence="12" id="KW-0677">Repeat</keyword>
<dbReference type="AlphaFoldDB" id="A0A376BBZ5"/>
<dbReference type="FunFam" id="3.10.180.10:FF:000022">
    <property type="entry name" value="4-hydroxyphenylpyruvate dioxygenase"/>
    <property type="match status" value="1"/>
</dbReference>
<comment type="subunit">
    <text evidence="7">Homodimer.</text>
</comment>
<evidence type="ECO:0000256" key="23">
    <source>
        <dbReference type="ARBA" id="ARBA00048047"/>
    </source>
</evidence>
<keyword evidence="15" id="KW-0223">Dioxygenase</keyword>
<keyword evidence="10" id="KW-0963">Cytoplasm</keyword>
<evidence type="ECO:0000256" key="21">
    <source>
        <dbReference type="ARBA" id="ARBA00029786"/>
    </source>
</evidence>